<evidence type="ECO:0000313" key="2">
    <source>
        <dbReference type="Proteomes" id="UP001060085"/>
    </source>
</evidence>
<dbReference type="EMBL" id="CM044703">
    <property type="protein sequence ID" value="KAI5672858.1"/>
    <property type="molecule type" value="Genomic_DNA"/>
</dbReference>
<dbReference type="Proteomes" id="UP001060085">
    <property type="component" value="Linkage Group LG03"/>
</dbReference>
<organism evidence="1 2">
    <name type="scientific">Catharanthus roseus</name>
    <name type="common">Madagascar periwinkle</name>
    <name type="synonym">Vinca rosea</name>
    <dbReference type="NCBI Taxonomy" id="4058"/>
    <lineage>
        <taxon>Eukaryota</taxon>
        <taxon>Viridiplantae</taxon>
        <taxon>Streptophyta</taxon>
        <taxon>Embryophyta</taxon>
        <taxon>Tracheophyta</taxon>
        <taxon>Spermatophyta</taxon>
        <taxon>Magnoliopsida</taxon>
        <taxon>eudicotyledons</taxon>
        <taxon>Gunneridae</taxon>
        <taxon>Pentapetalae</taxon>
        <taxon>asterids</taxon>
        <taxon>lamiids</taxon>
        <taxon>Gentianales</taxon>
        <taxon>Apocynaceae</taxon>
        <taxon>Rauvolfioideae</taxon>
        <taxon>Vinceae</taxon>
        <taxon>Catharanthinae</taxon>
        <taxon>Catharanthus</taxon>
    </lineage>
</organism>
<accession>A0ACC0BJQ4</accession>
<keyword evidence="2" id="KW-1185">Reference proteome</keyword>
<sequence>MVASWKSPYTCILFLEVLRSRQRHVRSLVILTRKIRFTKSFTNIRTTTKRLANSSTSTLPSFGQYMDLKKKEEEHSHTSAPMPIDAEMMLDVERGMTKGHAYGFGIVELARMRVDA</sequence>
<evidence type="ECO:0000313" key="1">
    <source>
        <dbReference type="EMBL" id="KAI5672858.1"/>
    </source>
</evidence>
<gene>
    <name evidence="1" type="ORF">M9H77_13222</name>
</gene>
<name>A0ACC0BJQ4_CATRO</name>
<reference evidence="2" key="1">
    <citation type="journal article" date="2023" name="Nat. Plants">
        <title>Single-cell RNA sequencing provides a high-resolution roadmap for understanding the multicellular compartmentation of specialized metabolism.</title>
        <authorList>
            <person name="Sun S."/>
            <person name="Shen X."/>
            <person name="Li Y."/>
            <person name="Li Y."/>
            <person name="Wang S."/>
            <person name="Li R."/>
            <person name="Zhang H."/>
            <person name="Shen G."/>
            <person name="Guo B."/>
            <person name="Wei J."/>
            <person name="Xu J."/>
            <person name="St-Pierre B."/>
            <person name="Chen S."/>
            <person name="Sun C."/>
        </authorList>
    </citation>
    <scope>NUCLEOTIDE SEQUENCE [LARGE SCALE GENOMIC DNA]</scope>
</reference>
<proteinExistence type="predicted"/>
<comment type="caution">
    <text evidence="1">The sequence shown here is derived from an EMBL/GenBank/DDBJ whole genome shotgun (WGS) entry which is preliminary data.</text>
</comment>
<protein>
    <submittedName>
        <fullName evidence="1">Uncharacterized protein</fullName>
    </submittedName>
</protein>